<evidence type="ECO:0000259" key="2">
    <source>
        <dbReference type="Pfam" id="PF14690"/>
    </source>
</evidence>
<dbReference type="Pfam" id="PF14690">
    <property type="entry name" value="Zn_ribbon_ISL3"/>
    <property type="match status" value="1"/>
</dbReference>
<dbReference type="PANTHER" id="PTHR33498">
    <property type="entry name" value="TRANSPOSASE FOR INSERTION SEQUENCE ELEMENT IS1557"/>
    <property type="match status" value="1"/>
</dbReference>
<protein>
    <submittedName>
        <fullName evidence="3">Transposase</fullName>
    </submittedName>
</protein>
<gene>
    <name evidence="3" type="ORF">HW932_18535</name>
</gene>
<evidence type="ECO:0000259" key="1">
    <source>
        <dbReference type="Pfam" id="PF01610"/>
    </source>
</evidence>
<dbReference type="AlphaFoldDB" id="A0A850RP62"/>
<reference evidence="3 4" key="1">
    <citation type="submission" date="2020-06" db="EMBL/GenBank/DDBJ databases">
        <title>Whole-genome sequence of Allochromatium humboldtianum DSM 21881, type strain.</title>
        <authorList>
            <person name="Kyndt J.A."/>
            <person name="Meyer T.E."/>
        </authorList>
    </citation>
    <scope>NUCLEOTIDE SEQUENCE [LARGE SCALE GENOMIC DNA]</scope>
    <source>
        <strain evidence="3 4">DSM 21881</strain>
    </source>
</reference>
<evidence type="ECO:0000313" key="3">
    <source>
        <dbReference type="EMBL" id="NVZ11251.1"/>
    </source>
</evidence>
<keyword evidence="4" id="KW-1185">Reference proteome</keyword>
<evidence type="ECO:0000313" key="4">
    <source>
        <dbReference type="Proteomes" id="UP000592294"/>
    </source>
</evidence>
<sequence>MTDILQLPGWEATGTRTEQGEFIIEAKYTVPATACIKCGVVGALYRHGTKKVRLRDSPVRGLPAVLDGTVQRYKCRDCGETFLPAMQGIEAARRMTERCVHYIQEQCTRDTFTRIAEHVGCVEGTVRNLAGERIQALNSEFQPYLPEWLGIDETKLDRQMRCILTDVGRNQPIDILADREKPTLARWLHQFKDRSVVKGVAMDMWRPYRDTVKAVIGNDVPVVIDKFHVVRMANQAVDKVRIRVQKEKDARTRVAWKRSNHEGVPMKVDGFATTFSAQ</sequence>
<proteinExistence type="predicted"/>
<feature type="domain" description="Transposase IS204/IS1001/IS1096/IS1165 DDE" evidence="1">
    <location>
        <begin position="149"/>
        <end position="260"/>
    </location>
</feature>
<dbReference type="Pfam" id="PF01610">
    <property type="entry name" value="DDE_Tnp_ISL3"/>
    <property type="match status" value="1"/>
</dbReference>
<dbReference type="InterPro" id="IPR047951">
    <property type="entry name" value="Transpos_ISL3"/>
</dbReference>
<organism evidence="3 4">
    <name type="scientific">Allochromatium humboldtianum</name>
    <dbReference type="NCBI Taxonomy" id="504901"/>
    <lineage>
        <taxon>Bacteria</taxon>
        <taxon>Pseudomonadati</taxon>
        <taxon>Pseudomonadota</taxon>
        <taxon>Gammaproteobacteria</taxon>
        <taxon>Chromatiales</taxon>
        <taxon>Chromatiaceae</taxon>
        <taxon>Allochromatium</taxon>
    </lineage>
</organism>
<comment type="caution">
    <text evidence="3">The sequence shown here is derived from an EMBL/GenBank/DDBJ whole genome shotgun (WGS) entry which is preliminary data.</text>
</comment>
<dbReference type="EMBL" id="JABZEO010000018">
    <property type="protein sequence ID" value="NVZ11251.1"/>
    <property type="molecule type" value="Genomic_DNA"/>
</dbReference>
<name>A0A850RP62_9GAMM</name>
<dbReference type="Proteomes" id="UP000592294">
    <property type="component" value="Unassembled WGS sequence"/>
</dbReference>
<feature type="domain" description="Transposase IS204/IS1001/IS1096/IS1165 zinc-finger" evidence="2">
    <location>
        <begin position="33"/>
        <end position="78"/>
    </location>
</feature>
<dbReference type="InterPro" id="IPR002560">
    <property type="entry name" value="Transposase_DDE"/>
</dbReference>
<accession>A0A850RP62</accession>
<dbReference type="RefSeq" id="WP_176977952.1">
    <property type="nucleotide sequence ID" value="NZ_JABZEO010000018.1"/>
</dbReference>
<dbReference type="InterPro" id="IPR029261">
    <property type="entry name" value="Transposase_Znf"/>
</dbReference>
<dbReference type="PANTHER" id="PTHR33498:SF1">
    <property type="entry name" value="TRANSPOSASE FOR INSERTION SEQUENCE ELEMENT IS1557"/>
    <property type="match status" value="1"/>
</dbReference>